<keyword evidence="3" id="KW-1185">Reference proteome</keyword>
<keyword evidence="1" id="KW-1133">Transmembrane helix</keyword>
<feature type="transmembrane region" description="Helical" evidence="1">
    <location>
        <begin position="503"/>
        <end position="527"/>
    </location>
</feature>
<feature type="transmembrane region" description="Helical" evidence="1">
    <location>
        <begin position="165"/>
        <end position="184"/>
    </location>
</feature>
<proteinExistence type="predicted"/>
<feature type="transmembrane region" description="Helical" evidence="1">
    <location>
        <begin position="191"/>
        <end position="212"/>
    </location>
</feature>
<dbReference type="EMBL" id="AP027142">
    <property type="protein sequence ID" value="BDV32799.1"/>
    <property type="molecule type" value="Genomic_DNA"/>
</dbReference>
<feature type="transmembrane region" description="Helical" evidence="1">
    <location>
        <begin position="14"/>
        <end position="35"/>
    </location>
</feature>
<feature type="transmembrane region" description="Helical" evidence="1">
    <location>
        <begin position="325"/>
        <end position="344"/>
    </location>
</feature>
<evidence type="ECO:0008006" key="4">
    <source>
        <dbReference type="Google" id="ProtNLM"/>
    </source>
</evidence>
<evidence type="ECO:0000256" key="1">
    <source>
        <dbReference type="SAM" id="Phobius"/>
    </source>
</evidence>
<sequence>MGIALSEIRATLEAFALLSLIVSGAGAAIADRLRFPGFVEGSRLERLGLSLICGFGCVPVILNLAARLGPESMTIAALALAALGWAALARPGVTSSRLHPAWIGVALFWIVFATALLVDMPGVGTLQHSLLAVDYVKHAAATWSLAQSGAPPWSPTFYDPARGMSYYYLFYTLPAAVAVVGAPLGIAARHAVYACAPLIGFALFALAQAALAQSGAETAVGTAETRPRARNALLLALLFATGLDFLPLMTVYVAGEGSADFLFLHFSDWDEQVTSWFNSVMWVPHHVAALCAAFAGFIALTAPGADWRRVALAGLAFASMAGESVYVAMPAALGAGFWLLSLLWRRRIDDAIRLGIAGVLALGLAAPWLVTLLPRVGGGGEAAPIAFALRGPEWIDILAGSREAGAMYRGLSIPLFYLIDFGVFALGSVVFWRKAGRRGRASEFGLLLICLTVASLLIGSFFRSTVLLNDLGWRAMLFAQFATLIWTAAAARQGHLFRGGIGAAAIVCLVLAYLALGVAVAQLRLYFPLEHTRATLADEMAAWSWLDAHLPTGAVVQAYPEKNRAYGYGLYGRFPVAVADRHNARLFGAREAEIDERIAFLGPLFVDATLSFDEARRRAARHNIAALVVASRDPVFAAPGAWTATAAPAYANQNFRVYLLNGADHDAND</sequence>
<feature type="transmembrane region" description="Helical" evidence="1">
    <location>
        <begin position="72"/>
        <end position="89"/>
    </location>
</feature>
<feature type="transmembrane region" description="Helical" evidence="1">
    <location>
        <begin position="351"/>
        <end position="370"/>
    </location>
</feature>
<accession>A0ABN6VAB5</accession>
<feature type="transmembrane region" description="Helical" evidence="1">
    <location>
        <begin position="287"/>
        <end position="305"/>
    </location>
</feature>
<feature type="transmembrane region" description="Helical" evidence="1">
    <location>
        <begin position="232"/>
        <end position="254"/>
    </location>
</feature>
<dbReference type="RefSeq" id="WP_281930016.1">
    <property type="nucleotide sequence ID" value="NZ_AP027142.1"/>
</dbReference>
<reference evidence="2 3" key="1">
    <citation type="journal article" date="2023" name="Int. J. Syst. Evol. Microbiol.">
        <title>Methylocystis iwaonis sp. nov., a type II methane-oxidizing bacterium from surface soil of a rice paddy field in Japan, and emended description of the genus Methylocystis (ex Whittenbury et al. 1970) Bowman et al. 1993.</title>
        <authorList>
            <person name="Kaise H."/>
            <person name="Sawadogo J.B."/>
            <person name="Alam M.S."/>
            <person name="Ueno C."/>
            <person name="Dianou D."/>
            <person name="Shinjo R."/>
            <person name="Asakawa S."/>
        </authorList>
    </citation>
    <scope>NUCLEOTIDE SEQUENCE [LARGE SCALE GENOMIC DNA]</scope>
    <source>
        <strain evidence="2 3">SS37A-Re</strain>
    </source>
</reference>
<keyword evidence="1" id="KW-0472">Membrane</keyword>
<dbReference type="Proteomes" id="UP001317629">
    <property type="component" value="Chromosome"/>
</dbReference>
<name>A0ABN6VAB5_9HYPH</name>
<gene>
    <name evidence="2" type="ORF">SS37A_03280</name>
</gene>
<evidence type="ECO:0000313" key="2">
    <source>
        <dbReference type="EMBL" id="BDV32799.1"/>
    </source>
</evidence>
<feature type="transmembrane region" description="Helical" evidence="1">
    <location>
        <begin position="444"/>
        <end position="465"/>
    </location>
</feature>
<organism evidence="2 3">
    <name type="scientific">Methylocystis iwaonis</name>
    <dbReference type="NCBI Taxonomy" id="2885079"/>
    <lineage>
        <taxon>Bacteria</taxon>
        <taxon>Pseudomonadati</taxon>
        <taxon>Pseudomonadota</taxon>
        <taxon>Alphaproteobacteria</taxon>
        <taxon>Hyphomicrobiales</taxon>
        <taxon>Methylocystaceae</taxon>
        <taxon>Methylocystis</taxon>
    </lineage>
</organism>
<keyword evidence="1" id="KW-0812">Transmembrane</keyword>
<feature type="transmembrane region" description="Helical" evidence="1">
    <location>
        <begin position="101"/>
        <end position="118"/>
    </location>
</feature>
<protein>
    <recommendedName>
        <fullName evidence="4">Glycosyltransferase RgtA/B/C/D-like domain-containing protein</fullName>
    </recommendedName>
</protein>
<feature type="transmembrane region" description="Helical" evidence="1">
    <location>
        <begin position="47"/>
        <end position="66"/>
    </location>
</feature>
<feature type="transmembrane region" description="Helical" evidence="1">
    <location>
        <begin position="471"/>
        <end position="491"/>
    </location>
</feature>
<evidence type="ECO:0000313" key="3">
    <source>
        <dbReference type="Proteomes" id="UP001317629"/>
    </source>
</evidence>
<feature type="transmembrane region" description="Helical" evidence="1">
    <location>
        <begin position="411"/>
        <end position="432"/>
    </location>
</feature>